<dbReference type="Proteomes" id="UP000886998">
    <property type="component" value="Unassembled WGS sequence"/>
</dbReference>
<keyword evidence="4" id="KW-0964">Secreted</keyword>
<dbReference type="GO" id="GO:0044218">
    <property type="term" value="C:other organism cell membrane"/>
    <property type="evidence" value="ECO:0007669"/>
    <property type="project" value="UniProtKB-KW"/>
</dbReference>
<evidence type="ECO:0000256" key="2">
    <source>
        <dbReference type="ARBA" id="ARBA00004613"/>
    </source>
</evidence>
<organism evidence="13 14">
    <name type="scientific">Trichonephila inaurata madagascariensis</name>
    <dbReference type="NCBI Taxonomy" id="2747483"/>
    <lineage>
        <taxon>Eukaryota</taxon>
        <taxon>Metazoa</taxon>
        <taxon>Ecdysozoa</taxon>
        <taxon>Arthropoda</taxon>
        <taxon>Chelicerata</taxon>
        <taxon>Arachnida</taxon>
        <taxon>Araneae</taxon>
        <taxon>Araneomorphae</taxon>
        <taxon>Entelegynae</taxon>
        <taxon>Araneoidea</taxon>
        <taxon>Nephilidae</taxon>
        <taxon>Trichonephila</taxon>
        <taxon>Trichonephila inaurata</taxon>
    </lineage>
</organism>
<evidence type="ECO:0000256" key="4">
    <source>
        <dbReference type="ARBA" id="ARBA00022525"/>
    </source>
</evidence>
<dbReference type="SMART" id="SM00248">
    <property type="entry name" value="ANK"/>
    <property type="match status" value="4"/>
</dbReference>
<keyword evidence="6" id="KW-0800">Toxin</keyword>
<gene>
    <name evidence="13" type="primary">X975_01712</name>
    <name evidence="13" type="ORF">TNIN_203121</name>
</gene>
<keyword evidence="9" id="KW-0638">Presynaptic neurotoxin</keyword>
<comment type="subcellular location">
    <subcellularLocation>
        <location evidence="2">Secreted</location>
    </subcellularLocation>
    <subcellularLocation>
        <location evidence="1">Target cell membrane</location>
    </subcellularLocation>
</comment>
<evidence type="ECO:0000313" key="14">
    <source>
        <dbReference type="Proteomes" id="UP000886998"/>
    </source>
</evidence>
<dbReference type="Gene3D" id="1.25.40.20">
    <property type="entry name" value="Ankyrin repeat-containing domain"/>
    <property type="match status" value="1"/>
</dbReference>
<dbReference type="AlphaFoldDB" id="A0A8X6XJ01"/>
<dbReference type="PANTHER" id="PTHR24124">
    <property type="entry name" value="ANKYRIN REPEAT FAMILY A"/>
    <property type="match status" value="1"/>
</dbReference>
<evidence type="ECO:0000256" key="1">
    <source>
        <dbReference type="ARBA" id="ARBA00004175"/>
    </source>
</evidence>
<dbReference type="OrthoDB" id="10251692at2759"/>
<feature type="repeat" description="ANK" evidence="12">
    <location>
        <begin position="125"/>
        <end position="157"/>
    </location>
</feature>
<keyword evidence="5" id="KW-1052">Target cell membrane</keyword>
<evidence type="ECO:0000256" key="5">
    <source>
        <dbReference type="ARBA" id="ARBA00022537"/>
    </source>
</evidence>
<dbReference type="GO" id="GO:0010468">
    <property type="term" value="P:regulation of gene expression"/>
    <property type="evidence" value="ECO:0007669"/>
    <property type="project" value="TreeGrafter"/>
</dbReference>
<keyword evidence="8" id="KW-0677">Repeat</keyword>
<keyword evidence="3" id="KW-0268">Exocytosis</keyword>
<dbReference type="SUPFAM" id="SSF48403">
    <property type="entry name" value="Ankyrin repeat"/>
    <property type="match status" value="1"/>
</dbReference>
<evidence type="ECO:0000256" key="6">
    <source>
        <dbReference type="ARBA" id="ARBA00022656"/>
    </source>
</evidence>
<dbReference type="InterPro" id="IPR036770">
    <property type="entry name" value="Ankyrin_rpt-contain_sf"/>
</dbReference>
<evidence type="ECO:0000256" key="12">
    <source>
        <dbReference type="PROSITE-ProRule" id="PRU00023"/>
    </source>
</evidence>
<dbReference type="PROSITE" id="PS50297">
    <property type="entry name" value="ANK_REP_REGION"/>
    <property type="match status" value="3"/>
</dbReference>
<dbReference type="InterPro" id="IPR002110">
    <property type="entry name" value="Ankyrin_rpt"/>
</dbReference>
<evidence type="ECO:0000256" key="9">
    <source>
        <dbReference type="ARBA" id="ARBA00023028"/>
    </source>
</evidence>
<name>A0A8X6XJ01_9ARAC</name>
<keyword evidence="11" id="KW-0472">Membrane</keyword>
<dbReference type="GO" id="GO:0006887">
    <property type="term" value="P:exocytosis"/>
    <property type="evidence" value="ECO:0007669"/>
    <property type="project" value="UniProtKB-KW"/>
</dbReference>
<reference evidence="13" key="1">
    <citation type="submission" date="2020-08" db="EMBL/GenBank/DDBJ databases">
        <title>Multicomponent nature underlies the extraordinary mechanical properties of spider dragline silk.</title>
        <authorList>
            <person name="Kono N."/>
            <person name="Nakamura H."/>
            <person name="Mori M."/>
            <person name="Yoshida Y."/>
            <person name="Ohtoshi R."/>
            <person name="Malay A.D."/>
            <person name="Moran D.A.P."/>
            <person name="Tomita M."/>
            <person name="Numata K."/>
            <person name="Arakawa K."/>
        </authorList>
    </citation>
    <scope>NUCLEOTIDE SEQUENCE</scope>
</reference>
<keyword evidence="11" id="KW-1053">Target membrane</keyword>
<dbReference type="GO" id="GO:0005576">
    <property type="term" value="C:extracellular region"/>
    <property type="evidence" value="ECO:0007669"/>
    <property type="project" value="UniProtKB-SubCell"/>
</dbReference>
<feature type="repeat" description="ANK" evidence="12">
    <location>
        <begin position="158"/>
        <end position="190"/>
    </location>
</feature>
<evidence type="ECO:0000256" key="7">
    <source>
        <dbReference type="ARBA" id="ARBA00022699"/>
    </source>
</evidence>
<evidence type="ECO:0000256" key="11">
    <source>
        <dbReference type="ARBA" id="ARBA00023298"/>
    </source>
</evidence>
<dbReference type="PANTHER" id="PTHR24124:SF15">
    <property type="entry name" value="LP07441P"/>
    <property type="match status" value="1"/>
</dbReference>
<evidence type="ECO:0000256" key="3">
    <source>
        <dbReference type="ARBA" id="ARBA00022483"/>
    </source>
</evidence>
<protein>
    <submittedName>
        <fullName evidence="13">Ankyrin repeat family A protein 2</fullName>
    </submittedName>
</protein>
<dbReference type="PROSITE" id="PS50088">
    <property type="entry name" value="ANK_REPEAT"/>
    <property type="match status" value="3"/>
</dbReference>
<dbReference type="Pfam" id="PF12796">
    <property type="entry name" value="Ank_2"/>
    <property type="match status" value="1"/>
</dbReference>
<comment type="caution">
    <text evidence="13">The sequence shown here is derived from an EMBL/GenBank/DDBJ whole genome shotgun (WGS) entry which is preliminary data.</text>
</comment>
<keyword evidence="10 12" id="KW-0040">ANK repeat</keyword>
<proteinExistence type="predicted"/>
<sequence length="275" mass="30637">MPILLWQRSNPATGFPGGVVHTGLYRQNAINRQNVLNRLNAINRLNVLNRQNGLNRDGNRSAFTPYRHSTVLTNLQRGNVQTENTSVLRERSTHELAAQGELFSGDISFDENFDYSFDPNQTDKNGLTPLMWAASYGQRATVKKLIDLGSDTNKVGGNGETALILASSAGHIAVVKELLKHYAIIDHRDGDGNSALYYAAYNNHGGCVRLLLDAGASFTFRNECGDNLYDIMCQRRSTDALEALRNYVLNIKQELNDECDKKCRRMLLLTSAVSR</sequence>
<dbReference type="EMBL" id="BMAV01009328">
    <property type="protein sequence ID" value="GFY53515.1"/>
    <property type="molecule type" value="Genomic_DNA"/>
</dbReference>
<keyword evidence="7" id="KW-0528">Neurotoxin</keyword>
<accession>A0A8X6XJ01</accession>
<dbReference type="GO" id="GO:0090729">
    <property type="term" value="F:toxin activity"/>
    <property type="evidence" value="ECO:0007669"/>
    <property type="project" value="UniProtKB-KW"/>
</dbReference>
<evidence type="ECO:0000256" key="8">
    <source>
        <dbReference type="ARBA" id="ARBA00022737"/>
    </source>
</evidence>
<keyword evidence="14" id="KW-1185">Reference proteome</keyword>
<feature type="repeat" description="ANK" evidence="12">
    <location>
        <begin position="191"/>
        <end position="223"/>
    </location>
</feature>
<evidence type="ECO:0000256" key="10">
    <source>
        <dbReference type="ARBA" id="ARBA00023043"/>
    </source>
</evidence>
<dbReference type="GO" id="GO:0005634">
    <property type="term" value="C:nucleus"/>
    <property type="evidence" value="ECO:0007669"/>
    <property type="project" value="TreeGrafter"/>
</dbReference>
<evidence type="ECO:0000313" key="13">
    <source>
        <dbReference type="EMBL" id="GFY53515.1"/>
    </source>
</evidence>
<dbReference type="GO" id="GO:0044231">
    <property type="term" value="C:host cell presynaptic membrane"/>
    <property type="evidence" value="ECO:0007669"/>
    <property type="project" value="UniProtKB-KW"/>
</dbReference>